<reference evidence="2 3" key="1">
    <citation type="submission" date="2018-06" db="EMBL/GenBank/DDBJ databases">
        <title>A transcriptomic atlas of mushroom development highlights an independent origin of complex multicellularity.</title>
        <authorList>
            <consortium name="DOE Joint Genome Institute"/>
            <person name="Krizsan K."/>
            <person name="Almasi E."/>
            <person name="Merenyi Z."/>
            <person name="Sahu N."/>
            <person name="Viragh M."/>
            <person name="Koszo T."/>
            <person name="Mondo S."/>
            <person name="Kiss B."/>
            <person name="Balint B."/>
            <person name="Kues U."/>
            <person name="Barry K."/>
            <person name="Hegedus J.C."/>
            <person name="Henrissat B."/>
            <person name="Johnson J."/>
            <person name="Lipzen A."/>
            <person name="Ohm R."/>
            <person name="Nagy I."/>
            <person name="Pangilinan J."/>
            <person name="Yan J."/>
            <person name="Xiong Y."/>
            <person name="Grigoriev I.V."/>
            <person name="Hibbett D.S."/>
            <person name="Nagy L.G."/>
        </authorList>
    </citation>
    <scope>NUCLEOTIDE SEQUENCE [LARGE SCALE GENOMIC DNA]</scope>
    <source>
        <strain evidence="2 3">SZMC22713</strain>
    </source>
</reference>
<sequence>MSTNGQHSFQNMWTPEGFKTSKPPPRKKSCTYCMSKHYSVCLLVGSCLNGIIYRKTKCDKEERDPNDSCGNCQDANQACAYPVRSISYDEVGIMLNSCCRPRRGEIAGCIQKVK</sequence>
<feature type="region of interest" description="Disordered" evidence="1">
    <location>
        <begin position="1"/>
        <end position="25"/>
    </location>
</feature>
<evidence type="ECO:0000313" key="3">
    <source>
        <dbReference type="Proteomes" id="UP000294933"/>
    </source>
</evidence>
<accession>A0A4Y7QKN1</accession>
<protein>
    <submittedName>
        <fullName evidence="2">Uncharacterized protein</fullName>
    </submittedName>
</protein>
<proteinExistence type="predicted"/>
<name>A0A4Y7QKN1_9AGAM</name>
<evidence type="ECO:0000256" key="1">
    <source>
        <dbReference type="SAM" id="MobiDB-lite"/>
    </source>
</evidence>
<dbReference type="EMBL" id="ML170158">
    <property type="protein sequence ID" value="TDL27818.1"/>
    <property type="molecule type" value="Genomic_DNA"/>
</dbReference>
<evidence type="ECO:0000313" key="2">
    <source>
        <dbReference type="EMBL" id="TDL27818.1"/>
    </source>
</evidence>
<dbReference type="Proteomes" id="UP000294933">
    <property type="component" value="Unassembled WGS sequence"/>
</dbReference>
<dbReference type="VEuPathDB" id="FungiDB:BD410DRAFT_781720"/>
<keyword evidence="3" id="KW-1185">Reference proteome</keyword>
<dbReference type="AlphaFoldDB" id="A0A4Y7QKN1"/>
<organism evidence="2 3">
    <name type="scientific">Rickenella mellea</name>
    <dbReference type="NCBI Taxonomy" id="50990"/>
    <lineage>
        <taxon>Eukaryota</taxon>
        <taxon>Fungi</taxon>
        <taxon>Dikarya</taxon>
        <taxon>Basidiomycota</taxon>
        <taxon>Agaricomycotina</taxon>
        <taxon>Agaricomycetes</taxon>
        <taxon>Hymenochaetales</taxon>
        <taxon>Rickenellaceae</taxon>
        <taxon>Rickenella</taxon>
    </lineage>
</organism>
<gene>
    <name evidence="2" type="ORF">BD410DRAFT_781720</name>
</gene>
<feature type="compositionally biased region" description="Polar residues" evidence="1">
    <location>
        <begin position="1"/>
        <end position="13"/>
    </location>
</feature>